<dbReference type="GO" id="GO:0010228">
    <property type="term" value="P:vegetative to reproductive phase transition of meristem"/>
    <property type="evidence" value="ECO:0007669"/>
    <property type="project" value="TreeGrafter"/>
</dbReference>
<name>A0AA88W1C5_9ASTE</name>
<evidence type="ECO:0000313" key="1">
    <source>
        <dbReference type="EMBL" id="KAK3017449.1"/>
    </source>
</evidence>
<evidence type="ECO:0000313" key="2">
    <source>
        <dbReference type="Proteomes" id="UP001188597"/>
    </source>
</evidence>
<dbReference type="Gene3D" id="3.90.280.10">
    <property type="entry name" value="PEBP-like"/>
    <property type="match status" value="1"/>
</dbReference>
<keyword evidence="2" id="KW-1185">Reference proteome</keyword>
<protein>
    <submittedName>
        <fullName evidence="1">Uncharacterized protein</fullName>
    </submittedName>
</protein>
<dbReference type="GO" id="GO:0009910">
    <property type="term" value="P:negative regulation of flower development"/>
    <property type="evidence" value="ECO:0007669"/>
    <property type="project" value="TreeGrafter"/>
</dbReference>
<dbReference type="AlphaFoldDB" id="A0AA88W1C5"/>
<dbReference type="SUPFAM" id="SSF49777">
    <property type="entry name" value="PEBP-like"/>
    <property type="match status" value="1"/>
</dbReference>
<organism evidence="1 2">
    <name type="scientific">Escallonia herrerae</name>
    <dbReference type="NCBI Taxonomy" id="1293975"/>
    <lineage>
        <taxon>Eukaryota</taxon>
        <taxon>Viridiplantae</taxon>
        <taxon>Streptophyta</taxon>
        <taxon>Embryophyta</taxon>
        <taxon>Tracheophyta</taxon>
        <taxon>Spermatophyta</taxon>
        <taxon>Magnoliopsida</taxon>
        <taxon>eudicotyledons</taxon>
        <taxon>Gunneridae</taxon>
        <taxon>Pentapetalae</taxon>
        <taxon>asterids</taxon>
        <taxon>campanulids</taxon>
        <taxon>Escalloniales</taxon>
        <taxon>Escalloniaceae</taxon>
        <taxon>Escallonia</taxon>
    </lineage>
</organism>
<proteinExistence type="predicted"/>
<dbReference type="EMBL" id="JAVXUP010001002">
    <property type="protein sequence ID" value="KAK3017449.1"/>
    <property type="molecule type" value="Genomic_DNA"/>
</dbReference>
<accession>A0AA88W1C5</accession>
<sequence length="96" mass="10907">MSITYNNRLVCNGHEIYPSAVTNNPRVRFREVTSDLSLLCDPQASHLMQVMTDPDVQGPSDPYLREHLHWMVRDIPGTTDATFGREVVSYEMPSKA</sequence>
<dbReference type="InterPro" id="IPR036610">
    <property type="entry name" value="PEBP-like_sf"/>
</dbReference>
<reference evidence="1" key="1">
    <citation type="submission" date="2022-12" db="EMBL/GenBank/DDBJ databases">
        <title>Draft genome assemblies for two species of Escallonia (Escalloniales).</title>
        <authorList>
            <person name="Chanderbali A."/>
            <person name="Dervinis C."/>
            <person name="Anghel I."/>
            <person name="Soltis D."/>
            <person name="Soltis P."/>
            <person name="Zapata F."/>
        </authorList>
    </citation>
    <scope>NUCLEOTIDE SEQUENCE</scope>
    <source>
        <strain evidence="1">UCBG64.0493</strain>
        <tissue evidence="1">Leaf</tissue>
    </source>
</reference>
<dbReference type="InterPro" id="IPR035810">
    <property type="entry name" value="PEBP_euk"/>
</dbReference>
<comment type="caution">
    <text evidence="1">The sequence shown here is derived from an EMBL/GenBank/DDBJ whole genome shotgun (WGS) entry which is preliminary data.</text>
</comment>
<dbReference type="Proteomes" id="UP001188597">
    <property type="component" value="Unassembled WGS sequence"/>
</dbReference>
<dbReference type="PANTHER" id="PTHR11362">
    <property type="entry name" value="PHOSPHATIDYLETHANOLAMINE-BINDING PROTEIN"/>
    <property type="match status" value="1"/>
</dbReference>
<gene>
    <name evidence="1" type="ORF">RJ639_006237</name>
</gene>
<dbReference type="GO" id="GO:0005634">
    <property type="term" value="C:nucleus"/>
    <property type="evidence" value="ECO:0007669"/>
    <property type="project" value="TreeGrafter"/>
</dbReference>
<dbReference type="GO" id="GO:0005737">
    <property type="term" value="C:cytoplasm"/>
    <property type="evidence" value="ECO:0007669"/>
    <property type="project" value="TreeGrafter"/>
</dbReference>
<dbReference type="PANTHER" id="PTHR11362:SF13">
    <property type="entry name" value="PROTEIN TERMINAL FLOWER 1"/>
    <property type="match status" value="1"/>
</dbReference>